<proteinExistence type="predicted"/>
<gene>
    <name evidence="1" type="ORF">LCGC14_2949500</name>
</gene>
<comment type="caution">
    <text evidence="1">The sequence shown here is derived from an EMBL/GenBank/DDBJ whole genome shotgun (WGS) entry which is preliminary data.</text>
</comment>
<dbReference type="AlphaFoldDB" id="A0A0F8Y2X7"/>
<dbReference type="EMBL" id="LAZR01059390">
    <property type="protein sequence ID" value="KKK67895.1"/>
    <property type="molecule type" value="Genomic_DNA"/>
</dbReference>
<accession>A0A0F8Y2X7</accession>
<protein>
    <submittedName>
        <fullName evidence="1">Uncharacterized protein</fullName>
    </submittedName>
</protein>
<reference evidence="1" key="1">
    <citation type="journal article" date="2015" name="Nature">
        <title>Complex archaea that bridge the gap between prokaryotes and eukaryotes.</title>
        <authorList>
            <person name="Spang A."/>
            <person name="Saw J.H."/>
            <person name="Jorgensen S.L."/>
            <person name="Zaremba-Niedzwiedzka K."/>
            <person name="Martijn J."/>
            <person name="Lind A.E."/>
            <person name="van Eijk R."/>
            <person name="Schleper C."/>
            <person name="Guy L."/>
            <person name="Ettema T.J."/>
        </authorList>
    </citation>
    <scope>NUCLEOTIDE SEQUENCE</scope>
</reference>
<evidence type="ECO:0000313" key="1">
    <source>
        <dbReference type="EMBL" id="KKK67895.1"/>
    </source>
</evidence>
<organism evidence="1">
    <name type="scientific">marine sediment metagenome</name>
    <dbReference type="NCBI Taxonomy" id="412755"/>
    <lineage>
        <taxon>unclassified sequences</taxon>
        <taxon>metagenomes</taxon>
        <taxon>ecological metagenomes</taxon>
    </lineage>
</organism>
<name>A0A0F8Y2X7_9ZZZZ</name>
<sequence>MDEATQKRIDEGWNDLKSKQGPSVPALFKQAIDEATGKIIVELQKIRKVLEQR</sequence>